<dbReference type="PANTHER" id="PTHR30537">
    <property type="entry name" value="HTH-TYPE TRANSCRIPTIONAL REGULATOR"/>
    <property type="match status" value="1"/>
</dbReference>
<dbReference type="OrthoDB" id="9810065at2"/>
<dbReference type="FunFam" id="1.10.10.10:FF:000001">
    <property type="entry name" value="LysR family transcriptional regulator"/>
    <property type="match status" value="1"/>
</dbReference>
<evidence type="ECO:0000256" key="3">
    <source>
        <dbReference type="ARBA" id="ARBA00023125"/>
    </source>
</evidence>
<dbReference type="InterPro" id="IPR000847">
    <property type="entry name" value="LysR_HTH_N"/>
</dbReference>
<dbReference type="InterPro" id="IPR036390">
    <property type="entry name" value="WH_DNA-bd_sf"/>
</dbReference>
<dbReference type="EMBL" id="SAWZ01000003">
    <property type="protein sequence ID" value="RXR06583.1"/>
    <property type="molecule type" value="Genomic_DNA"/>
</dbReference>
<dbReference type="InterPro" id="IPR058163">
    <property type="entry name" value="LysR-type_TF_proteobact-type"/>
</dbReference>
<keyword evidence="2" id="KW-0805">Transcription regulation</keyword>
<keyword evidence="7" id="KW-1185">Reference proteome</keyword>
<evidence type="ECO:0000259" key="5">
    <source>
        <dbReference type="PROSITE" id="PS50931"/>
    </source>
</evidence>
<dbReference type="Gene3D" id="1.10.10.10">
    <property type="entry name" value="Winged helix-like DNA-binding domain superfamily/Winged helix DNA-binding domain"/>
    <property type="match status" value="1"/>
</dbReference>
<organism evidence="6 7">
    <name type="scientific">Pseudoxanthomonas composti</name>
    <dbReference type="NCBI Taxonomy" id="2137479"/>
    <lineage>
        <taxon>Bacteria</taxon>
        <taxon>Pseudomonadati</taxon>
        <taxon>Pseudomonadota</taxon>
        <taxon>Gammaproteobacteria</taxon>
        <taxon>Lysobacterales</taxon>
        <taxon>Lysobacteraceae</taxon>
        <taxon>Pseudoxanthomonas</taxon>
    </lineage>
</organism>
<evidence type="ECO:0000256" key="4">
    <source>
        <dbReference type="ARBA" id="ARBA00023163"/>
    </source>
</evidence>
<evidence type="ECO:0000313" key="6">
    <source>
        <dbReference type="EMBL" id="RXR06583.1"/>
    </source>
</evidence>
<keyword evidence="3" id="KW-0238">DNA-binding</keyword>
<keyword evidence="4" id="KW-0804">Transcription</keyword>
<protein>
    <submittedName>
        <fullName evidence="6">LysR family transcriptional regulator</fullName>
    </submittedName>
</protein>
<dbReference type="Pfam" id="PF03466">
    <property type="entry name" value="LysR_substrate"/>
    <property type="match status" value="1"/>
</dbReference>
<dbReference type="InterPro" id="IPR005119">
    <property type="entry name" value="LysR_subst-bd"/>
</dbReference>
<comment type="similarity">
    <text evidence="1">Belongs to the LysR transcriptional regulatory family.</text>
</comment>
<dbReference type="AlphaFoldDB" id="A0A4Q1JWB4"/>
<proteinExistence type="inferred from homology"/>
<dbReference type="SUPFAM" id="SSF46785">
    <property type="entry name" value="Winged helix' DNA-binding domain"/>
    <property type="match status" value="1"/>
</dbReference>
<dbReference type="Pfam" id="PF00126">
    <property type="entry name" value="HTH_1"/>
    <property type="match status" value="1"/>
</dbReference>
<sequence>MERRELNDLLAFATVARERSFTRAAGTLGMSASALSHAMRGLEQRLGVRLLARTTRSVAPTDAGERLLQSLAPALAHIEEGLNALDHWRQSTTGSVRITTFAYAAQMVLEPRLPGFLRAHPDVTVEVSIDNGLTDLVAEGFDAGIRFGEHVDKDMIAVRVGPDLRTIVVGTPEYFSRHRPPQTPAELERHACIGYRLKSTGGLLPWEFEQDGRPLNVRTRGPLIADEMPLALAAIRAGVGLGYVMEHEVAEDLAAGTLVQVLDAWCPRFPGYHLYHPSRRQTPPALRALIDWLKVDAQPSD</sequence>
<dbReference type="GO" id="GO:0003700">
    <property type="term" value="F:DNA-binding transcription factor activity"/>
    <property type="evidence" value="ECO:0007669"/>
    <property type="project" value="InterPro"/>
</dbReference>
<name>A0A4Q1JWB4_9GAMM</name>
<dbReference type="GO" id="GO:0006351">
    <property type="term" value="P:DNA-templated transcription"/>
    <property type="evidence" value="ECO:0007669"/>
    <property type="project" value="TreeGrafter"/>
</dbReference>
<dbReference type="Gene3D" id="3.40.190.290">
    <property type="match status" value="1"/>
</dbReference>
<evidence type="ECO:0000256" key="1">
    <source>
        <dbReference type="ARBA" id="ARBA00009437"/>
    </source>
</evidence>
<dbReference type="GO" id="GO:0043565">
    <property type="term" value="F:sequence-specific DNA binding"/>
    <property type="evidence" value="ECO:0007669"/>
    <property type="project" value="TreeGrafter"/>
</dbReference>
<dbReference type="PANTHER" id="PTHR30537:SF1">
    <property type="entry name" value="HTH-TYPE TRANSCRIPTIONAL REGULATOR PGRR"/>
    <property type="match status" value="1"/>
</dbReference>
<dbReference type="RefSeq" id="WP_129470690.1">
    <property type="nucleotide sequence ID" value="NZ_SAWZ01000003.1"/>
</dbReference>
<feature type="domain" description="HTH lysR-type" evidence="5">
    <location>
        <begin position="4"/>
        <end position="61"/>
    </location>
</feature>
<dbReference type="Proteomes" id="UP000289784">
    <property type="component" value="Unassembled WGS sequence"/>
</dbReference>
<gene>
    <name evidence="6" type="ORF">EPA99_08070</name>
</gene>
<dbReference type="InterPro" id="IPR036388">
    <property type="entry name" value="WH-like_DNA-bd_sf"/>
</dbReference>
<dbReference type="CDD" id="cd08474">
    <property type="entry name" value="PBP2_CrgA_like_5"/>
    <property type="match status" value="1"/>
</dbReference>
<evidence type="ECO:0000256" key="2">
    <source>
        <dbReference type="ARBA" id="ARBA00023015"/>
    </source>
</evidence>
<evidence type="ECO:0000313" key="7">
    <source>
        <dbReference type="Proteomes" id="UP000289784"/>
    </source>
</evidence>
<reference evidence="6 7" key="1">
    <citation type="submission" date="2019-01" db="EMBL/GenBank/DDBJ databases">
        <title>Pseudoxanthomonas composti sp. nov., isolated from compost.</title>
        <authorList>
            <person name="Yang G."/>
        </authorList>
    </citation>
    <scope>NUCLEOTIDE SEQUENCE [LARGE SCALE GENOMIC DNA]</scope>
    <source>
        <strain evidence="6 7">GSS15</strain>
    </source>
</reference>
<dbReference type="PROSITE" id="PS50931">
    <property type="entry name" value="HTH_LYSR"/>
    <property type="match status" value="1"/>
</dbReference>
<comment type="caution">
    <text evidence="6">The sequence shown here is derived from an EMBL/GenBank/DDBJ whole genome shotgun (WGS) entry which is preliminary data.</text>
</comment>
<accession>A0A4Q1JWB4</accession>
<dbReference type="SUPFAM" id="SSF53850">
    <property type="entry name" value="Periplasmic binding protein-like II"/>
    <property type="match status" value="1"/>
</dbReference>